<comment type="caution">
    <text evidence="1">The sequence shown here is derived from an EMBL/GenBank/DDBJ whole genome shotgun (WGS) entry which is preliminary data.</text>
</comment>
<organism evidence="1 2">
    <name type="scientific">Trifolium medium</name>
    <dbReference type="NCBI Taxonomy" id="97028"/>
    <lineage>
        <taxon>Eukaryota</taxon>
        <taxon>Viridiplantae</taxon>
        <taxon>Streptophyta</taxon>
        <taxon>Embryophyta</taxon>
        <taxon>Tracheophyta</taxon>
        <taxon>Spermatophyta</taxon>
        <taxon>Magnoliopsida</taxon>
        <taxon>eudicotyledons</taxon>
        <taxon>Gunneridae</taxon>
        <taxon>Pentapetalae</taxon>
        <taxon>rosids</taxon>
        <taxon>fabids</taxon>
        <taxon>Fabales</taxon>
        <taxon>Fabaceae</taxon>
        <taxon>Papilionoideae</taxon>
        <taxon>50 kb inversion clade</taxon>
        <taxon>NPAAA clade</taxon>
        <taxon>Hologalegina</taxon>
        <taxon>IRL clade</taxon>
        <taxon>Trifolieae</taxon>
        <taxon>Trifolium</taxon>
    </lineage>
</organism>
<accession>A0A392RE16</accession>
<sequence length="99" mass="10907">AWKEKFLMSEFLCSLLPSTRRAGSDGASRAYTEEDWSLLCQLCVAQERMARCASMLEGCIRKARSLARRAASSGASRIFICSSRALRSKVARRAGAKSI</sequence>
<proteinExistence type="predicted"/>
<keyword evidence="2" id="KW-1185">Reference proteome</keyword>
<evidence type="ECO:0000313" key="1">
    <source>
        <dbReference type="EMBL" id="MCI34873.1"/>
    </source>
</evidence>
<feature type="non-terminal residue" evidence="1">
    <location>
        <position position="1"/>
    </location>
</feature>
<reference evidence="1 2" key="1">
    <citation type="journal article" date="2018" name="Front. Plant Sci.">
        <title>Red Clover (Trifolium pratense) and Zigzag Clover (T. medium) - A Picture of Genomic Similarities and Differences.</title>
        <authorList>
            <person name="Dluhosova J."/>
            <person name="Istvanek J."/>
            <person name="Nedelnik J."/>
            <person name="Repkova J."/>
        </authorList>
    </citation>
    <scope>NUCLEOTIDE SEQUENCE [LARGE SCALE GENOMIC DNA]</scope>
    <source>
        <strain evidence="2">cv. 10/8</strain>
        <tissue evidence="1">Leaf</tissue>
    </source>
</reference>
<dbReference type="AlphaFoldDB" id="A0A392RE16"/>
<dbReference type="EMBL" id="LXQA010217918">
    <property type="protein sequence ID" value="MCI34873.1"/>
    <property type="molecule type" value="Genomic_DNA"/>
</dbReference>
<evidence type="ECO:0000313" key="2">
    <source>
        <dbReference type="Proteomes" id="UP000265520"/>
    </source>
</evidence>
<dbReference type="Proteomes" id="UP000265520">
    <property type="component" value="Unassembled WGS sequence"/>
</dbReference>
<name>A0A392RE16_9FABA</name>
<protein>
    <submittedName>
        <fullName evidence="1">Uncharacterized protein</fullName>
    </submittedName>
</protein>